<evidence type="ECO:0000313" key="2">
    <source>
        <dbReference type="EMBL" id="SVB15189.1"/>
    </source>
</evidence>
<dbReference type="AlphaFoldDB" id="A0A382BNI5"/>
<dbReference type="Gene3D" id="3.60.15.10">
    <property type="entry name" value="Ribonuclease Z/Hydroxyacylglutathione hydrolase-like"/>
    <property type="match status" value="1"/>
</dbReference>
<dbReference type="CDD" id="cd16282">
    <property type="entry name" value="metallo-hydrolase-like_MBL-fold"/>
    <property type="match status" value="1"/>
</dbReference>
<accession>A0A382BNI5</accession>
<name>A0A382BNI5_9ZZZZ</name>
<dbReference type="EMBL" id="UINC01030574">
    <property type="protein sequence ID" value="SVB15189.1"/>
    <property type="molecule type" value="Genomic_DNA"/>
</dbReference>
<evidence type="ECO:0000259" key="1">
    <source>
        <dbReference type="SMART" id="SM00849"/>
    </source>
</evidence>
<dbReference type="Pfam" id="PF00753">
    <property type="entry name" value="Lactamase_B"/>
    <property type="match status" value="1"/>
</dbReference>
<organism evidence="2">
    <name type="scientific">marine metagenome</name>
    <dbReference type="NCBI Taxonomy" id="408172"/>
    <lineage>
        <taxon>unclassified sequences</taxon>
        <taxon>metagenomes</taxon>
        <taxon>ecological metagenomes</taxon>
    </lineage>
</organism>
<dbReference type="SMART" id="SM00849">
    <property type="entry name" value="Lactamase_B"/>
    <property type="match status" value="1"/>
</dbReference>
<dbReference type="PANTHER" id="PTHR42951:SF4">
    <property type="entry name" value="ACYL-COENZYME A THIOESTERASE MBLAC2"/>
    <property type="match status" value="1"/>
</dbReference>
<dbReference type="PANTHER" id="PTHR42951">
    <property type="entry name" value="METALLO-BETA-LACTAMASE DOMAIN-CONTAINING"/>
    <property type="match status" value="1"/>
</dbReference>
<dbReference type="InterPro" id="IPR036866">
    <property type="entry name" value="RibonucZ/Hydroxyglut_hydro"/>
</dbReference>
<protein>
    <recommendedName>
        <fullName evidence="1">Metallo-beta-lactamase domain-containing protein</fullName>
    </recommendedName>
</protein>
<dbReference type="SUPFAM" id="SSF56281">
    <property type="entry name" value="Metallo-hydrolase/oxidoreductase"/>
    <property type="match status" value="1"/>
</dbReference>
<dbReference type="InterPro" id="IPR050855">
    <property type="entry name" value="NDM-1-like"/>
</dbReference>
<dbReference type="InterPro" id="IPR001279">
    <property type="entry name" value="Metallo-B-lactamas"/>
</dbReference>
<reference evidence="2" key="1">
    <citation type="submission" date="2018-05" db="EMBL/GenBank/DDBJ databases">
        <authorList>
            <person name="Lanie J.A."/>
            <person name="Ng W.-L."/>
            <person name="Kazmierczak K.M."/>
            <person name="Andrzejewski T.M."/>
            <person name="Davidsen T.M."/>
            <person name="Wayne K.J."/>
            <person name="Tettelin H."/>
            <person name="Glass J.I."/>
            <person name="Rusch D."/>
            <person name="Podicherti R."/>
            <person name="Tsui H.-C.T."/>
            <person name="Winkler M.E."/>
        </authorList>
    </citation>
    <scope>NUCLEOTIDE SEQUENCE</scope>
</reference>
<gene>
    <name evidence="2" type="ORF">METZ01_LOCUS168043</name>
</gene>
<feature type="domain" description="Metallo-beta-lactamase" evidence="1">
    <location>
        <begin position="51"/>
        <end position="246"/>
    </location>
</feature>
<proteinExistence type="predicted"/>
<sequence length="317" mass="35079">MNLQRVALASVMLVFLGMLNVSNAQENPNFDEVSIRVLPVRDNIYMLVGLGGNITVQVGENGVLVVDTQFAPLSEKIKATINGLTQSTSRYIIINTHVHPDHTNGNEALVQWAQERTGTATRIIAHENVLVRMTATPDENVPETQISPAAWPNAPYLTGFKDLYFNGEPIEILHQPEAHTDGDSMVFFRSSDVVSTGDIFTPGNYPVIDIARGGSVQGIIDALNRLLRITVVEAFQEGGTKVIPGHGRLCEEADVVEYRNMITIIRDRVQNLISRGMSLQEVKNARPTLDYDTEYGSDTGFWTTDMFIEAVYRSLSE</sequence>